<dbReference type="InParanoid" id="A0A0F7IF24"/>
<dbReference type="SUPFAM" id="SSF52218">
    <property type="entry name" value="Flavoproteins"/>
    <property type="match status" value="1"/>
</dbReference>
<dbReference type="Gene3D" id="3.60.15.10">
    <property type="entry name" value="Ribonuclease Z/Hydroxyacylglutathione hydrolase-like"/>
    <property type="match status" value="1"/>
</dbReference>
<dbReference type="CDD" id="cd07709">
    <property type="entry name" value="flavodiiron_proteins_MBL-fold"/>
    <property type="match status" value="1"/>
</dbReference>
<proteinExistence type="predicted"/>
<dbReference type="FunCoup" id="A0A0F7IF24">
    <property type="interactions" value="1"/>
</dbReference>
<dbReference type="GO" id="GO:0010181">
    <property type="term" value="F:FMN binding"/>
    <property type="evidence" value="ECO:0007669"/>
    <property type="project" value="InterPro"/>
</dbReference>
<dbReference type="Proteomes" id="UP000034723">
    <property type="component" value="Chromosome"/>
</dbReference>
<gene>
    <name evidence="2" type="ORF">GAH_01686</name>
</gene>
<dbReference type="HOGENOM" id="CLU_017490_0_0_2"/>
<feature type="domain" description="Flavodoxin-like" evidence="1">
    <location>
        <begin position="251"/>
        <end position="387"/>
    </location>
</feature>
<dbReference type="InterPro" id="IPR036866">
    <property type="entry name" value="RibonucZ/Hydroxyglut_hydro"/>
</dbReference>
<dbReference type="Pfam" id="PF00258">
    <property type="entry name" value="Flavodoxin_1"/>
    <property type="match status" value="1"/>
</dbReference>
<dbReference type="InterPro" id="IPR045761">
    <property type="entry name" value="ODP_dom"/>
</dbReference>
<dbReference type="GO" id="GO:0016491">
    <property type="term" value="F:oxidoreductase activity"/>
    <property type="evidence" value="ECO:0007669"/>
    <property type="project" value="InterPro"/>
</dbReference>
<dbReference type="GO" id="GO:0009055">
    <property type="term" value="F:electron transfer activity"/>
    <property type="evidence" value="ECO:0007669"/>
    <property type="project" value="InterPro"/>
</dbReference>
<dbReference type="InterPro" id="IPR001279">
    <property type="entry name" value="Metallo-B-lactamas"/>
</dbReference>
<dbReference type="RefSeq" id="WP_052747876.1">
    <property type="nucleotide sequence ID" value="NZ_CP011267.1"/>
</dbReference>
<sequence>MYAEIKPGVYWVGAVDWNVRNFHGYTTKYGTTYNAYLIKSEKTVLVDTVKAGFEDELFGKLDALNVDRLDYLVVNHIEMDHAGSVRAVLERYPDVKIVTNVRGKNGLKEAYGIEHETIVVKTGDRLDVGKTLTFIETPMVHWPDSMATYVVEDKVLIPNDAFGEHFASHKRFDDEFSDEEMGVIFRENAKYYANIVLLYSKQVRKVLDDIQSLGIEIDVIAPSHGIIWRKRIPEIVKKYREWSEGVAEERIVIAYDTMWRHTERAVKEIVAGIEEVGVDYVIYRISVSDETEVMTDVMLSKGLIVGSPTLNRELFPSVASFLTYMKGLKPFNKVAAAFGSYGWSGEAVGRITEIFESLKFDVVGSVKFKFSCDDKREELRELGRNVAERVKG</sequence>
<dbReference type="PANTHER" id="PTHR43717:SF1">
    <property type="entry name" value="ANAEROBIC NITRIC OXIDE REDUCTASE FLAVORUBREDOXIN"/>
    <property type="match status" value="1"/>
</dbReference>
<dbReference type="GeneID" id="24804255"/>
<dbReference type="InterPro" id="IPR008254">
    <property type="entry name" value="Flavodoxin/NO_synth"/>
</dbReference>
<dbReference type="OrthoDB" id="6433at2157"/>
<dbReference type="InterPro" id="IPR016440">
    <property type="entry name" value="Rubredoxin-O_OxRdtase"/>
</dbReference>
<keyword evidence="3" id="KW-1185">Reference proteome</keyword>
<dbReference type="GO" id="GO:0046872">
    <property type="term" value="F:metal ion binding"/>
    <property type="evidence" value="ECO:0007669"/>
    <property type="project" value="InterPro"/>
</dbReference>
<dbReference type="STRING" id="113653.GAH_01686"/>
<reference evidence="2 3" key="1">
    <citation type="submission" date="2015-04" db="EMBL/GenBank/DDBJ databases">
        <title>The complete genome sequence of the hyperthermophilic, obligate iron-reducing archaeon Geoglobus ahangari strain 234T.</title>
        <authorList>
            <person name="Manzella M.P."/>
            <person name="Holmes D.E."/>
            <person name="Rocheleau J.M."/>
            <person name="Chung A."/>
            <person name="Reguera G."/>
            <person name="Kashefi K."/>
        </authorList>
    </citation>
    <scope>NUCLEOTIDE SEQUENCE [LARGE SCALE GENOMIC DNA]</scope>
    <source>
        <strain evidence="2 3">234</strain>
    </source>
</reference>
<protein>
    <submittedName>
        <fullName evidence="2">Putative flavoprotein</fullName>
    </submittedName>
</protein>
<dbReference type="SMART" id="SM00849">
    <property type="entry name" value="Lactamase_B"/>
    <property type="match status" value="1"/>
</dbReference>
<organism evidence="2 3">
    <name type="scientific">Geoglobus ahangari</name>
    <dbReference type="NCBI Taxonomy" id="113653"/>
    <lineage>
        <taxon>Archaea</taxon>
        <taxon>Methanobacteriati</taxon>
        <taxon>Methanobacteriota</taxon>
        <taxon>Archaeoglobi</taxon>
        <taxon>Archaeoglobales</taxon>
        <taxon>Archaeoglobaceae</taxon>
        <taxon>Geoglobus</taxon>
    </lineage>
</organism>
<dbReference type="KEGG" id="gah:GAH_01686"/>
<dbReference type="AlphaFoldDB" id="A0A0F7IF24"/>
<dbReference type="Gene3D" id="3.40.50.360">
    <property type="match status" value="1"/>
</dbReference>
<evidence type="ECO:0000259" key="1">
    <source>
        <dbReference type="PROSITE" id="PS50902"/>
    </source>
</evidence>
<dbReference type="PIRSF" id="PIRSF005243">
    <property type="entry name" value="ROO"/>
    <property type="match status" value="1"/>
</dbReference>
<dbReference type="InterPro" id="IPR029039">
    <property type="entry name" value="Flavoprotein-like_sf"/>
</dbReference>
<name>A0A0F7IF24_9EURY</name>
<dbReference type="PATRIC" id="fig|113653.22.peg.1659"/>
<accession>A0A0F7IF24</accession>
<dbReference type="EMBL" id="CP011267">
    <property type="protein sequence ID" value="AKG91030.1"/>
    <property type="molecule type" value="Genomic_DNA"/>
</dbReference>
<evidence type="ECO:0000313" key="3">
    <source>
        <dbReference type="Proteomes" id="UP000034723"/>
    </source>
</evidence>
<dbReference type="Pfam" id="PF19583">
    <property type="entry name" value="ODP"/>
    <property type="match status" value="1"/>
</dbReference>
<dbReference type="PANTHER" id="PTHR43717">
    <property type="entry name" value="ANAEROBIC NITRIC OXIDE REDUCTASE FLAVORUBREDOXIN"/>
    <property type="match status" value="1"/>
</dbReference>
<evidence type="ECO:0000313" key="2">
    <source>
        <dbReference type="EMBL" id="AKG91030.1"/>
    </source>
</evidence>
<dbReference type="SUPFAM" id="SSF56281">
    <property type="entry name" value="Metallo-hydrolase/oxidoreductase"/>
    <property type="match status" value="1"/>
</dbReference>
<dbReference type="PROSITE" id="PS50902">
    <property type="entry name" value="FLAVODOXIN_LIKE"/>
    <property type="match status" value="1"/>
</dbReference>